<evidence type="ECO:0000256" key="1">
    <source>
        <dbReference type="SAM" id="MobiDB-lite"/>
    </source>
</evidence>
<proteinExistence type="predicted"/>
<keyword evidence="3" id="KW-1185">Reference proteome</keyword>
<feature type="region of interest" description="Disordered" evidence="1">
    <location>
        <begin position="27"/>
        <end position="123"/>
    </location>
</feature>
<dbReference type="Gramene" id="FCD_00007025-RA">
    <property type="protein sequence ID" value="FCD_00007025-RA:cds"/>
    <property type="gene ID" value="FCD_00007025"/>
</dbReference>
<dbReference type="EMBL" id="BTGU01000007">
    <property type="protein sequence ID" value="GMN38150.1"/>
    <property type="molecule type" value="Genomic_DNA"/>
</dbReference>
<dbReference type="PANTHER" id="PTHR35726:SF4">
    <property type="entry name" value="GLUTAMIC ACID-RICH PROTEIN-LIKE"/>
    <property type="match status" value="1"/>
</dbReference>
<dbReference type="Proteomes" id="UP001187192">
    <property type="component" value="Unassembled WGS sequence"/>
</dbReference>
<evidence type="ECO:0000313" key="3">
    <source>
        <dbReference type="Proteomes" id="UP001187192"/>
    </source>
</evidence>
<organism evidence="2 3">
    <name type="scientific">Ficus carica</name>
    <name type="common">Common fig</name>
    <dbReference type="NCBI Taxonomy" id="3494"/>
    <lineage>
        <taxon>Eukaryota</taxon>
        <taxon>Viridiplantae</taxon>
        <taxon>Streptophyta</taxon>
        <taxon>Embryophyta</taxon>
        <taxon>Tracheophyta</taxon>
        <taxon>Spermatophyta</taxon>
        <taxon>Magnoliopsida</taxon>
        <taxon>eudicotyledons</taxon>
        <taxon>Gunneridae</taxon>
        <taxon>Pentapetalae</taxon>
        <taxon>rosids</taxon>
        <taxon>fabids</taxon>
        <taxon>Rosales</taxon>
        <taxon>Moraceae</taxon>
        <taxon>Ficeae</taxon>
        <taxon>Ficus</taxon>
    </lineage>
</organism>
<sequence>MEATSFSTANKNNVVDVSSFFLFEATGDSESCSKSDPDIAEDGEDSVSHDDDDAESCSWDPADRGPSIGDSMDGGDAIDQESWNGGDDECDRDDDGGGVEEETGGTFGRRKSEVSVDSTTTEFESLNEMEKNRLFWETCLAS</sequence>
<protein>
    <submittedName>
        <fullName evidence="2">Uncharacterized protein</fullName>
    </submittedName>
</protein>
<accession>A0AA87ZRM0</accession>
<dbReference type="PANTHER" id="PTHR35726">
    <property type="entry name" value="GLUTAMIC ACID-RICH PROTEIN-LIKE"/>
    <property type="match status" value="1"/>
</dbReference>
<feature type="compositionally biased region" description="Acidic residues" evidence="1">
    <location>
        <begin position="38"/>
        <end position="55"/>
    </location>
</feature>
<reference evidence="2" key="1">
    <citation type="submission" date="2023-07" db="EMBL/GenBank/DDBJ databases">
        <title>draft genome sequence of fig (Ficus carica).</title>
        <authorList>
            <person name="Takahashi T."/>
            <person name="Nishimura K."/>
        </authorList>
    </citation>
    <scope>NUCLEOTIDE SEQUENCE</scope>
</reference>
<gene>
    <name evidence="2" type="ORF">TIFTF001_007387</name>
</gene>
<name>A0AA87ZRM0_FICCA</name>
<evidence type="ECO:0000313" key="2">
    <source>
        <dbReference type="EMBL" id="GMN38150.1"/>
    </source>
</evidence>
<comment type="caution">
    <text evidence="2">The sequence shown here is derived from an EMBL/GenBank/DDBJ whole genome shotgun (WGS) entry which is preliminary data.</text>
</comment>
<dbReference type="AlphaFoldDB" id="A0AA87ZRM0"/>
<feature type="compositionally biased region" description="Acidic residues" evidence="1">
    <location>
        <begin position="86"/>
        <end position="103"/>
    </location>
</feature>